<dbReference type="KEGG" id="mhi:Mhar_1261"/>
<dbReference type="InterPro" id="IPR054834">
    <property type="entry name" value="SAMP1_3"/>
</dbReference>
<keyword evidence="2" id="KW-1185">Reference proteome</keyword>
<dbReference type="PANTHER" id="PTHR38031">
    <property type="entry name" value="SULFUR CARRIER PROTEIN SLR0821-RELATED"/>
    <property type="match status" value="1"/>
</dbReference>
<dbReference type="NCBIfam" id="NF041918">
    <property type="entry name" value="SAMP1"/>
    <property type="match status" value="1"/>
</dbReference>
<dbReference type="InterPro" id="IPR003749">
    <property type="entry name" value="ThiS/MoaD-like"/>
</dbReference>
<evidence type="ECO:0000313" key="2">
    <source>
        <dbReference type="Proteomes" id="UP000005877"/>
    </source>
</evidence>
<dbReference type="EMBL" id="CP003117">
    <property type="protein sequence ID" value="AET64625.1"/>
    <property type="molecule type" value="Genomic_DNA"/>
</dbReference>
<dbReference type="HOGENOM" id="CLU_114601_1_2_2"/>
<accession>G7WND4</accession>
<organism evidence="1 2">
    <name type="scientific">Methanothrix harundinacea (strain 6Ac)</name>
    <name type="common">Methanosaeta harundinacea</name>
    <dbReference type="NCBI Taxonomy" id="1110509"/>
    <lineage>
        <taxon>Archaea</taxon>
        <taxon>Methanobacteriati</taxon>
        <taxon>Methanobacteriota</taxon>
        <taxon>Stenosarchaea group</taxon>
        <taxon>Methanomicrobia</taxon>
        <taxon>Methanotrichales</taxon>
        <taxon>Methanotrichaceae</taxon>
        <taxon>Methanothrix</taxon>
    </lineage>
</organism>
<dbReference type="InterPro" id="IPR012675">
    <property type="entry name" value="Beta-grasp_dom_sf"/>
</dbReference>
<dbReference type="PATRIC" id="fig|1110509.7.peg.1397"/>
<reference evidence="1 2" key="1">
    <citation type="journal article" date="2012" name="PLoS ONE">
        <title>The genome characteristics and predicted function of methyl-group oxidation pathway in the obligate aceticlastic methanogens, Methanosaeta spp.</title>
        <authorList>
            <person name="Zhu J."/>
            <person name="Zheng H."/>
            <person name="Ai G."/>
            <person name="Zhang G."/>
            <person name="Liu D."/>
            <person name="Liu X."/>
            <person name="Dong X."/>
        </authorList>
    </citation>
    <scope>NUCLEOTIDE SEQUENCE [LARGE SCALE GENOMIC DNA]</scope>
    <source>
        <strain evidence="1 2">6Ac</strain>
    </source>
</reference>
<dbReference type="Pfam" id="PF02597">
    <property type="entry name" value="ThiS"/>
    <property type="match status" value="1"/>
</dbReference>
<dbReference type="RefSeq" id="WP_014586810.1">
    <property type="nucleotide sequence ID" value="NC_017527.1"/>
</dbReference>
<dbReference type="InterPro" id="IPR052045">
    <property type="entry name" value="Sulfur_Carrier/Prot_Modifier"/>
</dbReference>
<dbReference type="Gene3D" id="3.10.20.30">
    <property type="match status" value="1"/>
</dbReference>
<protein>
    <submittedName>
        <fullName evidence="1">Molybdopterin synthase subunit MoaD</fullName>
    </submittedName>
</protein>
<dbReference type="PANTHER" id="PTHR38031:SF1">
    <property type="entry name" value="SULFUR CARRIER PROTEIN CYSO"/>
    <property type="match status" value="1"/>
</dbReference>
<dbReference type="Proteomes" id="UP000005877">
    <property type="component" value="Chromosome"/>
</dbReference>
<evidence type="ECO:0000313" key="1">
    <source>
        <dbReference type="EMBL" id="AET64625.1"/>
    </source>
</evidence>
<name>G7WND4_METH6</name>
<dbReference type="OrthoDB" id="98357at2157"/>
<dbReference type="GeneID" id="12510430"/>
<dbReference type="NCBIfam" id="TIGR01687">
    <property type="entry name" value="moaD_arch"/>
    <property type="match status" value="1"/>
</dbReference>
<dbReference type="AlphaFoldDB" id="G7WND4"/>
<dbReference type="STRING" id="1110509.Mhar_1261"/>
<gene>
    <name evidence="1" type="ordered locus">Mhar_1261</name>
</gene>
<dbReference type="SUPFAM" id="SSF54285">
    <property type="entry name" value="MoaD/ThiS"/>
    <property type="match status" value="1"/>
</dbReference>
<dbReference type="InterPro" id="IPR016155">
    <property type="entry name" value="Mopterin_synth/thiamin_S_b"/>
</dbReference>
<sequence>MLIRIKAFARYRALLGSESEVKLAEGAAVSDLLESLASRSGELRGQLFDDSGRVREDLNVMVNGRHFLSLAGEETPLAEGDEVALFPAVVGG</sequence>
<proteinExistence type="predicted"/>
<dbReference type="InterPro" id="IPR010038">
    <property type="entry name" value="MoaD_arc-typ"/>
</dbReference>
<dbReference type="CDD" id="cd17040">
    <property type="entry name" value="Ubl_MoaD_like"/>
    <property type="match status" value="1"/>
</dbReference>